<organism evidence="2">
    <name type="scientific">Caenorhabditis remanei</name>
    <name type="common">Caenorhabditis vulgaris</name>
    <dbReference type="NCBI Taxonomy" id="31234"/>
    <lineage>
        <taxon>Eukaryota</taxon>
        <taxon>Metazoa</taxon>
        <taxon>Ecdysozoa</taxon>
        <taxon>Nematoda</taxon>
        <taxon>Chromadorea</taxon>
        <taxon>Rhabditida</taxon>
        <taxon>Rhabditina</taxon>
        <taxon>Rhabditomorpha</taxon>
        <taxon>Rhabditoidea</taxon>
        <taxon>Rhabditidae</taxon>
        <taxon>Peloderinae</taxon>
        <taxon>Caenorhabditis</taxon>
    </lineage>
</organism>
<sequence length="83" mass="9327">MGLRFCHGPPILLRASYFFMGLRFCHGPPIFLRASDSAMGLRFCHGPPIFLWASDFGTEPKNYHFSTSIDRFGRSKEAVSDGV</sequence>
<reference evidence="1" key="1">
    <citation type="submission" date="2007-07" db="EMBL/GenBank/DDBJ databases">
        <title>PCAP assembly of the Caenorhabditis remanei genome.</title>
        <authorList>
            <consortium name="The Caenorhabditis remanei Sequencing Consortium"/>
            <person name="Wilson R.K."/>
        </authorList>
    </citation>
    <scope>NUCLEOTIDE SEQUENCE [LARGE SCALE GENOMIC DNA]</scope>
    <source>
        <strain evidence="1">PB4641</strain>
    </source>
</reference>
<dbReference type="EMBL" id="DS268417">
    <property type="protein sequence ID" value="EFO83714.1"/>
    <property type="molecule type" value="Genomic_DNA"/>
</dbReference>
<gene>
    <name evidence="1" type="ORF">CRE_03116</name>
</gene>
<evidence type="ECO:0000313" key="1">
    <source>
        <dbReference type="EMBL" id="EFO83714.1"/>
    </source>
</evidence>
<evidence type="ECO:0000313" key="2">
    <source>
        <dbReference type="Proteomes" id="UP000008281"/>
    </source>
</evidence>
<proteinExistence type="predicted"/>
<keyword evidence="2" id="KW-1185">Reference proteome</keyword>
<accession>E3LWM2</accession>
<dbReference type="InParanoid" id="E3LWM2"/>
<dbReference type="HOGENOM" id="CLU_2544750_0_0_1"/>
<protein>
    <submittedName>
        <fullName evidence="1">Uncharacterized protein</fullName>
    </submittedName>
</protein>
<name>E3LWM2_CAERE</name>
<dbReference type="Proteomes" id="UP000008281">
    <property type="component" value="Unassembled WGS sequence"/>
</dbReference>
<dbReference type="AlphaFoldDB" id="E3LWM2"/>